<dbReference type="EMBL" id="LR796576">
    <property type="protein sequence ID" value="CAB4152797.1"/>
    <property type="molecule type" value="Genomic_DNA"/>
</dbReference>
<name>A0A6J5N330_9CAUD</name>
<evidence type="ECO:0000313" key="1">
    <source>
        <dbReference type="EMBL" id="CAB4152797.1"/>
    </source>
</evidence>
<proteinExistence type="predicted"/>
<reference evidence="1" key="1">
    <citation type="submission" date="2020-04" db="EMBL/GenBank/DDBJ databases">
        <authorList>
            <person name="Chiriac C."/>
            <person name="Salcher M."/>
            <person name="Ghai R."/>
            <person name="Kavagutti S V."/>
        </authorList>
    </citation>
    <scope>NUCLEOTIDE SEQUENCE</scope>
</reference>
<protein>
    <submittedName>
        <fullName evidence="1">Uncharacterized protein</fullName>
    </submittedName>
</protein>
<gene>
    <name evidence="1" type="ORF">UFOVP620_34</name>
</gene>
<organism evidence="1">
    <name type="scientific">uncultured Caudovirales phage</name>
    <dbReference type="NCBI Taxonomy" id="2100421"/>
    <lineage>
        <taxon>Viruses</taxon>
        <taxon>Duplodnaviria</taxon>
        <taxon>Heunggongvirae</taxon>
        <taxon>Uroviricota</taxon>
        <taxon>Caudoviricetes</taxon>
        <taxon>Peduoviridae</taxon>
        <taxon>Maltschvirus</taxon>
        <taxon>Maltschvirus maltsch</taxon>
    </lineage>
</organism>
<sequence>MDFRNLDEDDVSIAFMELSKSDYKHGELSGQVKYLEEAIKQAKARVFLQSEGTVAERQEKAIASDSYDIAVKAWIEAYKQFKILDNERNTHARLLDMFQTLSANRRKGML</sequence>
<accession>A0A6J5N330</accession>